<feature type="chain" id="PRO_5047372039" description="Dihydrodipicolinate reductase" evidence="1">
    <location>
        <begin position="24"/>
        <end position="120"/>
    </location>
</feature>
<gene>
    <name evidence="2" type="ORF">N5I32_00590</name>
</gene>
<evidence type="ECO:0000313" key="3">
    <source>
        <dbReference type="Proteomes" id="UP001205601"/>
    </source>
</evidence>
<protein>
    <recommendedName>
        <fullName evidence="4">Dihydrodipicolinate reductase</fullName>
    </recommendedName>
</protein>
<evidence type="ECO:0008006" key="4">
    <source>
        <dbReference type="Google" id="ProtNLM"/>
    </source>
</evidence>
<organism evidence="2 3">
    <name type="scientific">Albidovulum sediminis</name>
    <dbReference type="NCBI Taxonomy" id="3066345"/>
    <lineage>
        <taxon>Bacteria</taxon>
        <taxon>Pseudomonadati</taxon>
        <taxon>Pseudomonadota</taxon>
        <taxon>Alphaproteobacteria</taxon>
        <taxon>Rhodobacterales</taxon>
        <taxon>Paracoccaceae</taxon>
        <taxon>Albidovulum</taxon>
    </lineage>
</organism>
<proteinExistence type="predicted"/>
<keyword evidence="3" id="KW-1185">Reference proteome</keyword>
<comment type="caution">
    <text evidence="2">The sequence shown here is derived from an EMBL/GenBank/DDBJ whole genome shotgun (WGS) entry which is preliminary data.</text>
</comment>
<accession>A0ABT2NGX5</accession>
<reference evidence="3" key="1">
    <citation type="submission" date="2023-07" db="EMBL/GenBank/DDBJ databases">
        <title>Defluviimonas sediminis sp. nov., isolated from mangrove sediment.</title>
        <authorList>
            <person name="Liu L."/>
            <person name="Li J."/>
            <person name="Huang Y."/>
            <person name="Pan J."/>
            <person name="Li M."/>
        </authorList>
    </citation>
    <scope>NUCLEOTIDE SEQUENCE [LARGE SCALE GENOMIC DNA]</scope>
    <source>
        <strain evidence="3">FT324</strain>
    </source>
</reference>
<dbReference type="EMBL" id="JAOCQF010000001">
    <property type="protein sequence ID" value="MCT8328005.1"/>
    <property type="molecule type" value="Genomic_DNA"/>
</dbReference>
<dbReference type="Proteomes" id="UP001205601">
    <property type="component" value="Unassembled WGS sequence"/>
</dbReference>
<name>A0ABT2NGX5_9RHOB</name>
<evidence type="ECO:0000256" key="1">
    <source>
        <dbReference type="SAM" id="SignalP"/>
    </source>
</evidence>
<keyword evidence="1" id="KW-0732">Signal</keyword>
<evidence type="ECO:0000313" key="2">
    <source>
        <dbReference type="EMBL" id="MCT8328005.1"/>
    </source>
</evidence>
<feature type="signal peptide" evidence="1">
    <location>
        <begin position="1"/>
        <end position="23"/>
    </location>
</feature>
<dbReference type="RefSeq" id="WP_261493451.1">
    <property type="nucleotide sequence ID" value="NZ_JAOCQF010000001.1"/>
</dbReference>
<sequence>MKPALITILLVAVTVLCATGAEAQESWKRLKEGQLNNALVTQRLRFEDGATQSFAEDGSTRHAAEQTRRGYWKIEDDKLCMAWPPAGDWTCSRVHRSGDGKRLRFTADDGGTKVGTYMSR</sequence>